<gene>
    <name evidence="1" type="ORF">WMSIL1_LOCUS7214</name>
</gene>
<name>A0A564YKB9_HYMDI</name>
<evidence type="ECO:0000313" key="1">
    <source>
        <dbReference type="EMBL" id="VUZ47757.1"/>
    </source>
</evidence>
<organism evidence="1 2">
    <name type="scientific">Hymenolepis diminuta</name>
    <name type="common">Rat tapeworm</name>
    <dbReference type="NCBI Taxonomy" id="6216"/>
    <lineage>
        <taxon>Eukaryota</taxon>
        <taxon>Metazoa</taxon>
        <taxon>Spiralia</taxon>
        <taxon>Lophotrochozoa</taxon>
        <taxon>Platyhelminthes</taxon>
        <taxon>Cestoda</taxon>
        <taxon>Eucestoda</taxon>
        <taxon>Cyclophyllidea</taxon>
        <taxon>Hymenolepididae</taxon>
        <taxon>Hymenolepis</taxon>
    </lineage>
</organism>
<dbReference type="EMBL" id="CABIJS010000255">
    <property type="protein sequence ID" value="VUZ47757.1"/>
    <property type="molecule type" value="Genomic_DNA"/>
</dbReference>
<evidence type="ECO:0000313" key="2">
    <source>
        <dbReference type="Proteomes" id="UP000321570"/>
    </source>
</evidence>
<reference evidence="1 2" key="1">
    <citation type="submission" date="2019-07" db="EMBL/GenBank/DDBJ databases">
        <authorList>
            <person name="Jastrzebski P J."/>
            <person name="Paukszto L."/>
            <person name="Jastrzebski P J."/>
        </authorList>
    </citation>
    <scope>NUCLEOTIDE SEQUENCE [LARGE SCALE GENOMIC DNA]</scope>
    <source>
        <strain evidence="1 2">WMS-il1</strain>
    </source>
</reference>
<sequence>MLLEKPEGNVYIHASSTPRSVKSSRQDYNFPVPVVRPSIEIPVLVPKTPRLEVVSVGTLSRYLEELNRRSQESEQRSVSES</sequence>
<protein>
    <submittedName>
        <fullName evidence="1">Uncharacterized protein</fullName>
    </submittedName>
</protein>
<dbReference type="Proteomes" id="UP000321570">
    <property type="component" value="Unassembled WGS sequence"/>
</dbReference>
<accession>A0A564YKB9</accession>
<feature type="non-terminal residue" evidence="1">
    <location>
        <position position="81"/>
    </location>
</feature>
<proteinExistence type="predicted"/>
<dbReference type="AlphaFoldDB" id="A0A564YKB9"/>
<keyword evidence="2" id="KW-1185">Reference proteome</keyword>